<dbReference type="EMBL" id="KI546132">
    <property type="protein sequence ID" value="EST43851.1"/>
    <property type="molecule type" value="Genomic_DNA"/>
</dbReference>
<accession>V6LJG1</accession>
<keyword evidence="4" id="KW-1185">Reference proteome</keyword>
<dbReference type="AlphaFoldDB" id="V6LJG1"/>
<name>V6LJG1_9EUKA</name>
<sequence>MNLQEALIHAQNQHHILTFGATLEQHAHSNRFRIQLPFFKPHHILAAAQALAQAAEHITEITIANNENALHFTYPSAHTTYLEQIGHCDPLPPPRPSKTTIFDRLTPKSTNQNMFPKDNAKNIINNKKSDQNDALLARKALFKLLQTIATELPNMKKLQVLAFYDVHPPKIFEKLLEGVKINARRFGALQMLVFNNLGSADLAARAFESVFGQFQLKIFALQDSNLDSLTAGKLLSSLLTLHQNQREKLLWERSLRTDKNAQKEPEFIARRALGGLVYVDLSANGFKNEFLSEIRCLADDLYLQNLDLQGNDFRYDSKFFPKLTEFQNFYSENFDFEGMENGIGIHIPIQIALNKYIFEMYQNLTYLNDAQKLVLECIAPDYFQPQGATVAQFLVNFAENVKDLEFLQSGEPHPLIFILMRNFTLKNVFYDEKIDFILRVFVEWKIKINLKIQQQILESGNLIMSKIDEKKQLKSRKIEAQNVAGMERKMSKSENFHAYKNRYCGTPAPGRKRAKTPMNYEDSFKIPATKSAQKRPKSSSKPLEIQSKQRLLKSKITLQKDQIYVQMDKISSQIKAQKKQISTLQDNLVSSKSLVNSFESQLFTPQIKIQVQNSPNLSRIEELSFETNSSEKLFNRVLDGAYKGLMLRYDGHKQLALRCFEENQDAILRECERILERVVSGKIDENEVEAYVETRINEII</sequence>
<gene>
    <name evidence="2" type="ORF">SS50377_16395</name>
    <name evidence="3" type="ORF">SS50377_27152</name>
</gene>
<dbReference type="Proteomes" id="UP000018208">
    <property type="component" value="Unassembled WGS sequence"/>
</dbReference>
<evidence type="ECO:0000313" key="4">
    <source>
        <dbReference type="Proteomes" id="UP000018208"/>
    </source>
</evidence>
<reference evidence="3" key="2">
    <citation type="submission" date="2020-12" db="EMBL/GenBank/DDBJ databases">
        <title>New Spironucleus salmonicida genome in near-complete chromosomes.</title>
        <authorList>
            <person name="Xu F."/>
            <person name="Kurt Z."/>
            <person name="Jimenez-Gonzalez A."/>
            <person name="Astvaldsson A."/>
            <person name="Andersson J.O."/>
            <person name="Svard S.G."/>
        </authorList>
    </citation>
    <scope>NUCLEOTIDE SEQUENCE</scope>
    <source>
        <strain evidence="3">ATCC 50377</strain>
    </source>
</reference>
<dbReference type="SUPFAM" id="SSF52047">
    <property type="entry name" value="RNI-like"/>
    <property type="match status" value="1"/>
</dbReference>
<reference evidence="2 3" key="1">
    <citation type="journal article" date="2014" name="PLoS Genet.">
        <title>The Genome of Spironucleus salmonicida Highlights a Fish Pathogen Adapted to Fluctuating Environments.</title>
        <authorList>
            <person name="Xu F."/>
            <person name="Jerlstrom-Hultqvist J."/>
            <person name="Einarsson E."/>
            <person name="Astvaldsson A."/>
            <person name="Svard S.G."/>
            <person name="Andersson J.O."/>
        </authorList>
    </citation>
    <scope>NUCLEOTIDE SEQUENCE</scope>
    <source>
        <strain evidence="3">ATCC 50377</strain>
    </source>
</reference>
<proteinExistence type="predicted"/>
<feature type="region of interest" description="Disordered" evidence="1">
    <location>
        <begin position="524"/>
        <end position="546"/>
    </location>
</feature>
<evidence type="ECO:0000256" key="1">
    <source>
        <dbReference type="SAM" id="MobiDB-lite"/>
    </source>
</evidence>
<organism evidence="2">
    <name type="scientific">Spironucleus salmonicida</name>
    <dbReference type="NCBI Taxonomy" id="348837"/>
    <lineage>
        <taxon>Eukaryota</taxon>
        <taxon>Metamonada</taxon>
        <taxon>Diplomonadida</taxon>
        <taxon>Hexamitidae</taxon>
        <taxon>Hexamitinae</taxon>
        <taxon>Spironucleus</taxon>
    </lineage>
</organism>
<evidence type="ECO:0000313" key="3">
    <source>
        <dbReference type="EMBL" id="KAH0570859.1"/>
    </source>
</evidence>
<evidence type="ECO:0000313" key="2">
    <source>
        <dbReference type="EMBL" id="EST43851.1"/>
    </source>
</evidence>
<dbReference type="EMBL" id="AUWU02000007">
    <property type="protein sequence ID" value="KAH0570859.1"/>
    <property type="molecule type" value="Genomic_DNA"/>
</dbReference>
<protein>
    <submittedName>
        <fullName evidence="2">Uncharacterized protein</fullName>
    </submittedName>
</protein>
<dbReference type="VEuPathDB" id="GiardiaDB:SS50377_27152"/>